<dbReference type="AlphaFoldDB" id="A0A0P6VMF0"/>
<reference evidence="1 2" key="1">
    <citation type="submission" date="2015-09" db="EMBL/GenBank/DDBJ databases">
        <authorList>
            <person name="Jackson K.R."/>
            <person name="Lunt B.L."/>
            <person name="Fisher J.N.B."/>
            <person name="Gardner A.V."/>
            <person name="Bailey M.E."/>
            <person name="Deus L.M."/>
            <person name="Earl A.S."/>
            <person name="Gibby P.D."/>
            <person name="Hartmann K.A."/>
            <person name="Liu J.E."/>
            <person name="Manci A.M."/>
            <person name="Nielsen D.A."/>
            <person name="Solomon M.B."/>
            <person name="Breakwell D.P."/>
            <person name="Burnett S.H."/>
            <person name="Grose J.H."/>
        </authorList>
    </citation>
    <scope>NUCLEOTIDE SEQUENCE [LARGE SCALE GENOMIC DNA]</scope>
    <source>
        <strain evidence="1 2">16</strain>
    </source>
</reference>
<keyword evidence="2" id="KW-1185">Reference proteome</keyword>
<accession>A0A0P6VMF0</accession>
<sequence>MQRLNFVPDRICAATAPSNMPLTTIAQVVTLTGPEGEFAQFSGEPDTVQNAALDFLGQLARDGHEMVDRAGVTWRCSVIEAVLPYSTGADTMLAEVCTRLQRGAVDPVVDAYPVGPHHTRECFDPVIGACHRLKVSELRNADRIRRVVGEGEVDPVIAEAGRIADVLDGKCWFSAASRR</sequence>
<evidence type="ECO:0000313" key="1">
    <source>
        <dbReference type="EMBL" id="KPL51355.1"/>
    </source>
</evidence>
<reference evidence="1 2" key="2">
    <citation type="submission" date="2015-10" db="EMBL/GenBank/DDBJ databases">
        <title>Draft Genome Sequence of Prosthecomicrobium hirschii ATCC 27832.</title>
        <authorList>
            <person name="Daniel J."/>
            <person name="Givan S.A."/>
            <person name="Brun Y.V."/>
            <person name="Brown P.J."/>
        </authorList>
    </citation>
    <scope>NUCLEOTIDE SEQUENCE [LARGE SCALE GENOMIC DNA]</scope>
    <source>
        <strain evidence="1 2">16</strain>
    </source>
</reference>
<organism evidence="1 2">
    <name type="scientific">Prosthecodimorpha hirschii</name>
    <dbReference type="NCBI Taxonomy" id="665126"/>
    <lineage>
        <taxon>Bacteria</taxon>
        <taxon>Pseudomonadati</taxon>
        <taxon>Pseudomonadota</taxon>
        <taxon>Alphaproteobacteria</taxon>
        <taxon>Hyphomicrobiales</taxon>
        <taxon>Ancalomicrobiaceae</taxon>
        <taxon>Prosthecodimorpha</taxon>
    </lineage>
</organism>
<name>A0A0P6VMF0_9HYPH</name>
<proteinExistence type="predicted"/>
<dbReference type="EMBL" id="LJYW01000001">
    <property type="protein sequence ID" value="KPL51355.1"/>
    <property type="molecule type" value="Genomic_DNA"/>
</dbReference>
<gene>
    <name evidence="1" type="ORF">ABB55_03210</name>
</gene>
<protein>
    <submittedName>
        <fullName evidence="1">Uncharacterized protein</fullName>
    </submittedName>
</protein>
<dbReference type="Proteomes" id="UP000048984">
    <property type="component" value="Unassembled WGS sequence"/>
</dbReference>
<comment type="caution">
    <text evidence="1">The sequence shown here is derived from an EMBL/GenBank/DDBJ whole genome shotgun (WGS) entry which is preliminary data.</text>
</comment>
<evidence type="ECO:0000313" key="2">
    <source>
        <dbReference type="Proteomes" id="UP000048984"/>
    </source>
</evidence>
<dbReference type="STRING" id="665126.ABB55_03210"/>
<dbReference type="RefSeq" id="WP_054357518.1">
    <property type="nucleotide sequence ID" value="NZ_LJYW01000001.1"/>
</dbReference>